<dbReference type="Gene3D" id="3.40.50.1480">
    <property type="entry name" value="Adenosylhomocysteinase-like"/>
    <property type="match status" value="1"/>
</dbReference>
<evidence type="ECO:0000313" key="2">
    <source>
        <dbReference type="Proteomes" id="UP000004080"/>
    </source>
</evidence>
<dbReference type="PANTHER" id="PTHR23420:SF0">
    <property type="entry name" value="ADENOSYLHOMOCYSTEINASE"/>
    <property type="match status" value="1"/>
</dbReference>
<dbReference type="STRING" id="1196324.A374_16879"/>
<dbReference type="EC" id="3.3.1.1" evidence="1"/>
<name>I8AFJ6_9BACL</name>
<dbReference type="Proteomes" id="UP000004080">
    <property type="component" value="Unassembled WGS sequence"/>
</dbReference>
<keyword evidence="2" id="KW-1185">Reference proteome</keyword>
<dbReference type="Pfam" id="PF05221">
    <property type="entry name" value="AdoHcyase"/>
    <property type="match status" value="1"/>
</dbReference>
<dbReference type="AlphaFoldDB" id="I8AFJ6"/>
<gene>
    <name evidence="1" type="ORF">A374_16879</name>
</gene>
<accession>I8AFJ6</accession>
<sequence length="73" mass="8246">MTVQTAAFVETLKSLGAEIRWCSSNSHSTQDEAAAIAEKGIPVFAWKGQTSEEYLWCVEQTLFSNGEWWPNMF</sequence>
<keyword evidence="1" id="KW-0378">Hydrolase</keyword>
<dbReference type="SUPFAM" id="SSF52283">
    <property type="entry name" value="Formate/glycerate dehydrogenase catalytic domain-like"/>
    <property type="match status" value="1"/>
</dbReference>
<dbReference type="InterPro" id="IPR042172">
    <property type="entry name" value="Adenosylhomocyst_ase-like_sf"/>
</dbReference>
<reference evidence="1 2" key="1">
    <citation type="journal article" date="2012" name="J. Bacteriol.">
        <title>Genome of Bacillus macauensis ZFHKF-1, a Long-Chain-Forming Bacterium.</title>
        <authorList>
            <person name="Cai L."/>
            <person name="Zhang T."/>
        </authorList>
    </citation>
    <scope>NUCLEOTIDE SEQUENCE [LARGE SCALE GENOMIC DNA]</scope>
    <source>
        <strain evidence="1 2">ZFHKF-1</strain>
    </source>
</reference>
<dbReference type="PANTHER" id="PTHR23420">
    <property type="entry name" value="ADENOSYLHOMOCYSTEINASE"/>
    <property type="match status" value="1"/>
</dbReference>
<organism evidence="1 2">
    <name type="scientific">Fictibacillus macauensis ZFHKF-1</name>
    <dbReference type="NCBI Taxonomy" id="1196324"/>
    <lineage>
        <taxon>Bacteria</taxon>
        <taxon>Bacillati</taxon>
        <taxon>Bacillota</taxon>
        <taxon>Bacilli</taxon>
        <taxon>Bacillales</taxon>
        <taxon>Fictibacillaceae</taxon>
        <taxon>Fictibacillus</taxon>
    </lineage>
</organism>
<comment type="caution">
    <text evidence="1">The sequence shown here is derived from an EMBL/GenBank/DDBJ whole genome shotgun (WGS) entry which is preliminary data.</text>
</comment>
<dbReference type="EMBL" id="AKKV01000039">
    <property type="protein sequence ID" value="EIT84139.1"/>
    <property type="molecule type" value="Genomic_DNA"/>
</dbReference>
<dbReference type="InterPro" id="IPR000043">
    <property type="entry name" value="Adenosylhomocysteinase-like"/>
</dbReference>
<dbReference type="GO" id="GO:0033353">
    <property type="term" value="P:S-adenosylmethionine cycle"/>
    <property type="evidence" value="ECO:0007669"/>
    <property type="project" value="TreeGrafter"/>
</dbReference>
<protein>
    <submittedName>
        <fullName evidence="1">S-adenosyl-L-homocysteine hydrolase</fullName>
        <ecNumber evidence="1">3.3.1.1</ecNumber>
    </submittedName>
</protein>
<dbReference type="GO" id="GO:0005829">
    <property type="term" value="C:cytosol"/>
    <property type="evidence" value="ECO:0007669"/>
    <property type="project" value="TreeGrafter"/>
</dbReference>
<evidence type="ECO:0000313" key="1">
    <source>
        <dbReference type="EMBL" id="EIT84139.1"/>
    </source>
</evidence>
<dbReference type="GO" id="GO:0004013">
    <property type="term" value="F:adenosylhomocysteinase activity"/>
    <property type="evidence" value="ECO:0007669"/>
    <property type="project" value="TreeGrafter"/>
</dbReference>
<proteinExistence type="predicted"/>
<dbReference type="eggNOG" id="COG0499">
    <property type="taxonomic scope" value="Bacteria"/>
</dbReference>